<proteinExistence type="predicted"/>
<accession>A0AAP9EAP5</accession>
<dbReference type="RefSeq" id="WP_147000632.1">
    <property type="nucleotide sequence ID" value="NZ_CP042387.1"/>
</dbReference>
<protein>
    <submittedName>
        <fullName evidence="1">Uncharacterized protein</fullName>
    </submittedName>
</protein>
<dbReference type="EMBL" id="CP042387">
    <property type="protein sequence ID" value="QEA43290.1"/>
    <property type="molecule type" value="Genomic_DNA"/>
</dbReference>
<gene>
    <name evidence="1" type="ORF">FGL83_00580</name>
</gene>
<organism evidence="1 2">
    <name type="scientific">Leuconostoc lactis</name>
    <dbReference type="NCBI Taxonomy" id="1246"/>
    <lineage>
        <taxon>Bacteria</taxon>
        <taxon>Bacillati</taxon>
        <taxon>Bacillota</taxon>
        <taxon>Bacilli</taxon>
        <taxon>Lactobacillales</taxon>
        <taxon>Lactobacillaceae</taxon>
        <taxon>Leuconostoc</taxon>
    </lineage>
</organism>
<dbReference type="AlphaFoldDB" id="A0AAP9EAP5"/>
<evidence type="ECO:0000313" key="2">
    <source>
        <dbReference type="Proteomes" id="UP000321298"/>
    </source>
</evidence>
<dbReference type="Proteomes" id="UP000321298">
    <property type="component" value="Chromosome"/>
</dbReference>
<name>A0AAP9EAP5_LEULA</name>
<sequence length="197" mass="21814">MILVLILIAIVVFFIYRLKKNSKNTTEPKEENRLLIQAKKEFSNFVKDAKERSAAEKQKKLSSIFYRNPKEFVLFDDDNQTISFAKGTFPYSEIMGYTMYVDTQDKKVKGAVGAIAGGMLIGPVGAVVGGLARRGVDKSKFKSAGVKIKIAGVTHDIQTSKSSDKNTTGKNIDRSKSISLAIDDAKMISQKIERILN</sequence>
<keyword evidence="2" id="KW-1185">Reference proteome</keyword>
<reference evidence="1 2" key="1">
    <citation type="submission" date="2019-06" db="EMBL/GenBank/DDBJ databases">
        <title>Genome analyses of bacteria isolated from kimchi.</title>
        <authorList>
            <person name="Lee S."/>
            <person name="Ahn S."/>
            <person name="Roh S."/>
        </authorList>
    </citation>
    <scope>NUCLEOTIDE SEQUENCE [LARGE SCALE GENOMIC DNA]</scope>
    <source>
        <strain evidence="1 2">CBA3625</strain>
    </source>
</reference>
<evidence type="ECO:0000313" key="1">
    <source>
        <dbReference type="EMBL" id="QEA43290.1"/>
    </source>
</evidence>
<dbReference type="GeneID" id="66530667"/>